<dbReference type="InterPro" id="IPR033391">
    <property type="entry name" value="FBPase_N"/>
</dbReference>
<feature type="domain" description="Fructose-1-6-bisphosphatase class 1 C-terminal" evidence="14">
    <location>
        <begin position="272"/>
        <end position="402"/>
    </location>
</feature>
<evidence type="ECO:0000256" key="11">
    <source>
        <dbReference type="ARBA" id="ARBA00032973"/>
    </source>
</evidence>
<dbReference type="GO" id="GO:0005829">
    <property type="term" value="C:cytosol"/>
    <property type="evidence" value="ECO:0007669"/>
    <property type="project" value="TreeGrafter"/>
</dbReference>
<evidence type="ECO:0000256" key="12">
    <source>
        <dbReference type="RuleBase" id="RU000508"/>
    </source>
</evidence>
<dbReference type="FunFam" id="3.30.540.10:FF:000002">
    <property type="entry name" value="Fructose-1,6-bisphosphatase class 1"/>
    <property type="match status" value="1"/>
</dbReference>
<dbReference type="Gene3D" id="3.30.540.10">
    <property type="entry name" value="Fructose-1,6-Bisphosphatase, subunit A, domain 1"/>
    <property type="match status" value="1"/>
</dbReference>
<feature type="domain" description="Fructose-1-6-bisphosphatase class I N-terminal" evidence="13">
    <location>
        <begin position="68"/>
        <end position="267"/>
    </location>
</feature>
<dbReference type="GO" id="GO:0030388">
    <property type="term" value="P:fructose 1,6-bisphosphate metabolic process"/>
    <property type="evidence" value="ECO:0007669"/>
    <property type="project" value="TreeGrafter"/>
</dbReference>
<dbReference type="AlphaFoldDB" id="A0AAV9IJ89"/>
<evidence type="ECO:0000256" key="9">
    <source>
        <dbReference type="ARBA" id="ARBA00023277"/>
    </source>
</evidence>
<dbReference type="GO" id="GO:0006000">
    <property type="term" value="P:fructose metabolic process"/>
    <property type="evidence" value="ECO:0007669"/>
    <property type="project" value="TreeGrafter"/>
</dbReference>
<organism evidence="15 16">
    <name type="scientific">Galdieria yellowstonensis</name>
    <dbReference type="NCBI Taxonomy" id="3028027"/>
    <lineage>
        <taxon>Eukaryota</taxon>
        <taxon>Rhodophyta</taxon>
        <taxon>Bangiophyceae</taxon>
        <taxon>Galdieriales</taxon>
        <taxon>Galdieriaceae</taxon>
        <taxon>Galdieria</taxon>
    </lineage>
</organism>
<evidence type="ECO:0000256" key="8">
    <source>
        <dbReference type="ARBA" id="ARBA00022842"/>
    </source>
</evidence>
<evidence type="ECO:0000256" key="2">
    <source>
        <dbReference type="ARBA" id="ARBA00001946"/>
    </source>
</evidence>
<dbReference type="GO" id="GO:0006094">
    <property type="term" value="P:gluconeogenesis"/>
    <property type="evidence" value="ECO:0007669"/>
    <property type="project" value="TreeGrafter"/>
</dbReference>
<name>A0AAV9IJ89_9RHOD</name>
<dbReference type="SUPFAM" id="SSF56655">
    <property type="entry name" value="Carbohydrate phosphatase"/>
    <property type="match status" value="1"/>
</dbReference>
<dbReference type="PANTHER" id="PTHR11556">
    <property type="entry name" value="FRUCTOSE-1,6-BISPHOSPHATASE-RELATED"/>
    <property type="match status" value="1"/>
</dbReference>
<comment type="cofactor">
    <cofactor evidence="2">
        <name>Mg(2+)</name>
        <dbReference type="ChEBI" id="CHEBI:18420"/>
    </cofactor>
</comment>
<proteinExistence type="inferred from homology"/>
<evidence type="ECO:0000256" key="7">
    <source>
        <dbReference type="ARBA" id="ARBA00022801"/>
    </source>
</evidence>
<dbReference type="CDD" id="cd00354">
    <property type="entry name" value="FBPase"/>
    <property type="match status" value="1"/>
</dbReference>
<dbReference type="Pfam" id="PF00316">
    <property type="entry name" value="FBPase"/>
    <property type="match status" value="1"/>
</dbReference>
<comment type="subunit">
    <text evidence="4">Homotetramer.</text>
</comment>
<keyword evidence="16" id="KW-1185">Reference proteome</keyword>
<evidence type="ECO:0000256" key="1">
    <source>
        <dbReference type="ARBA" id="ARBA00001273"/>
    </source>
</evidence>
<evidence type="ECO:0000256" key="6">
    <source>
        <dbReference type="ARBA" id="ARBA00022723"/>
    </source>
</evidence>
<gene>
    <name evidence="15" type="ORF">GAYE_SCF39G5311</name>
</gene>
<accession>A0AAV9IJ89</accession>
<dbReference type="NCBIfam" id="NF006778">
    <property type="entry name" value="PRK09293.1-1"/>
    <property type="match status" value="1"/>
</dbReference>
<comment type="caution">
    <text evidence="15">The sequence shown here is derived from an EMBL/GenBank/DDBJ whole genome shotgun (WGS) entry which is preliminary data.</text>
</comment>
<comment type="catalytic activity">
    <reaction evidence="1">
        <text>beta-D-fructose 1,6-bisphosphate + H2O = beta-D-fructose 6-phosphate + phosphate</text>
        <dbReference type="Rhea" id="RHEA:11064"/>
        <dbReference type="ChEBI" id="CHEBI:15377"/>
        <dbReference type="ChEBI" id="CHEBI:32966"/>
        <dbReference type="ChEBI" id="CHEBI:43474"/>
        <dbReference type="ChEBI" id="CHEBI:57634"/>
        <dbReference type="EC" id="3.1.3.11"/>
    </reaction>
</comment>
<dbReference type="Gene3D" id="3.40.190.80">
    <property type="match status" value="1"/>
</dbReference>
<dbReference type="GO" id="GO:0006002">
    <property type="term" value="P:fructose 6-phosphate metabolic process"/>
    <property type="evidence" value="ECO:0007669"/>
    <property type="project" value="TreeGrafter"/>
</dbReference>
<dbReference type="PIRSF" id="PIRSF500210">
    <property type="entry name" value="FBPtase"/>
    <property type="match status" value="1"/>
</dbReference>
<dbReference type="HAMAP" id="MF_01855">
    <property type="entry name" value="FBPase_class1"/>
    <property type="match status" value="1"/>
</dbReference>
<evidence type="ECO:0000256" key="4">
    <source>
        <dbReference type="ARBA" id="ARBA00011881"/>
    </source>
</evidence>
<dbReference type="InterPro" id="IPR028343">
    <property type="entry name" value="FBPtase"/>
</dbReference>
<evidence type="ECO:0000256" key="10">
    <source>
        <dbReference type="ARBA" id="ARBA00024331"/>
    </source>
</evidence>
<dbReference type="InterPro" id="IPR020548">
    <property type="entry name" value="Fructose_bisphosphatase_AS"/>
</dbReference>
<dbReference type="Proteomes" id="UP001300502">
    <property type="component" value="Unassembled WGS sequence"/>
</dbReference>
<evidence type="ECO:0000256" key="3">
    <source>
        <dbReference type="ARBA" id="ARBA00010941"/>
    </source>
</evidence>
<dbReference type="Pfam" id="PF18913">
    <property type="entry name" value="FBPase_C"/>
    <property type="match status" value="1"/>
</dbReference>
<keyword evidence="8" id="KW-0460">Magnesium</keyword>
<keyword evidence="9 12" id="KW-0119">Carbohydrate metabolism</keyword>
<dbReference type="EMBL" id="JANCYU010000051">
    <property type="protein sequence ID" value="KAK4527389.1"/>
    <property type="molecule type" value="Genomic_DNA"/>
</dbReference>
<keyword evidence="6" id="KW-0479">Metal-binding</keyword>
<comment type="pathway">
    <text evidence="10">Carbohydrate biosynthesis.</text>
</comment>
<dbReference type="GO" id="GO:0046872">
    <property type="term" value="F:metal ion binding"/>
    <property type="evidence" value="ECO:0007669"/>
    <property type="project" value="UniProtKB-KW"/>
</dbReference>
<dbReference type="GO" id="GO:0005986">
    <property type="term" value="P:sucrose biosynthetic process"/>
    <property type="evidence" value="ECO:0007669"/>
    <property type="project" value="TreeGrafter"/>
</dbReference>
<dbReference type="PIRSF" id="PIRSF000904">
    <property type="entry name" value="FBPtase_SBPase"/>
    <property type="match status" value="1"/>
</dbReference>
<dbReference type="PANTHER" id="PTHR11556:SF1">
    <property type="entry name" value="FRUCTOSE-BISPHOSPHATASE"/>
    <property type="match status" value="1"/>
</dbReference>
<keyword evidence="7 12" id="KW-0378">Hydrolase</keyword>
<dbReference type="PRINTS" id="PR00115">
    <property type="entry name" value="F16BPHPHTASE"/>
</dbReference>
<evidence type="ECO:0000313" key="15">
    <source>
        <dbReference type="EMBL" id="KAK4527389.1"/>
    </source>
</evidence>
<protein>
    <recommendedName>
        <fullName evidence="5">fructose-bisphosphatase</fullName>
        <ecNumber evidence="5">3.1.3.11</ecNumber>
    </recommendedName>
    <alternativeName>
        <fullName evidence="11">D-fructose-1,6-bisphosphate 1-phosphohydrolase</fullName>
    </alternativeName>
</protein>
<evidence type="ECO:0000313" key="16">
    <source>
        <dbReference type="Proteomes" id="UP001300502"/>
    </source>
</evidence>
<evidence type="ECO:0000256" key="5">
    <source>
        <dbReference type="ARBA" id="ARBA00013093"/>
    </source>
</evidence>
<dbReference type="GO" id="GO:0042132">
    <property type="term" value="F:fructose 1,6-bisphosphate 1-phosphatase activity"/>
    <property type="evidence" value="ECO:0007669"/>
    <property type="project" value="UniProtKB-EC"/>
</dbReference>
<dbReference type="EC" id="3.1.3.11" evidence="5"/>
<dbReference type="PROSITE" id="PS00124">
    <property type="entry name" value="FBPASE"/>
    <property type="match status" value="1"/>
</dbReference>
<dbReference type="FunFam" id="3.40.190.80:FF:000001">
    <property type="entry name" value="Fructose-1,6-bisphosphatase class 1"/>
    <property type="match status" value="1"/>
</dbReference>
<comment type="similarity">
    <text evidence="3 12">Belongs to the FBPase class 1 family.</text>
</comment>
<reference evidence="15 16" key="1">
    <citation type="submission" date="2022-07" db="EMBL/GenBank/DDBJ databases">
        <title>Genome-wide signatures of adaptation to extreme environments.</title>
        <authorList>
            <person name="Cho C.H."/>
            <person name="Yoon H.S."/>
        </authorList>
    </citation>
    <scope>NUCLEOTIDE SEQUENCE [LARGE SCALE GENOMIC DNA]</scope>
    <source>
        <strain evidence="15 16">108.79 E11</strain>
    </source>
</reference>
<sequence>MQGINFILQLHKPFLFHKPAIFSQKAVSGNSNNKHGYTLLPAYRMVAVQPNKVSVAEQLLSSQATPISLTRYLLEVAKQNKELEDMVGLINGIQFACKKISSMVGKAGVTDLMGSYQGLVNFHGEEQKKLDVLSNEVLKNALKFSGKMAVIASEEEDVPIMVEESYSGNYVVVFDPLDGSSNLDAGLPTGTIFGVFQQQFACLVREFEEQIDQVELACLQNTLQPGRRLIAAGYCIYSSSTMLVLSLGNGSHCFTLDTEVGEFVLTRANMKIPQRGHIYSFNESNYYQWDKGIQEYIERLKKGNNQSATRYSSRYVGSMVADVHRTLLYGGIFGYPADQKNVGGKLRLVYECAPMAYLVEQAGGKATTGREDILDITPKSIHERKPLVLGSPDDIEEFLQVYGMSLVNREAMHIEE</sequence>
<evidence type="ECO:0000259" key="14">
    <source>
        <dbReference type="Pfam" id="PF18913"/>
    </source>
</evidence>
<dbReference type="InterPro" id="IPR044015">
    <property type="entry name" value="FBPase_C_dom"/>
</dbReference>
<dbReference type="InterPro" id="IPR000146">
    <property type="entry name" value="FBPase_class-1"/>
</dbReference>
<evidence type="ECO:0000259" key="13">
    <source>
        <dbReference type="Pfam" id="PF00316"/>
    </source>
</evidence>